<proteinExistence type="predicted"/>
<dbReference type="AlphaFoldDB" id="A0A835M6U2"/>
<dbReference type="Proteomes" id="UP000631114">
    <property type="component" value="Unassembled WGS sequence"/>
</dbReference>
<accession>A0A835M6U2</accession>
<dbReference type="GO" id="GO:0004252">
    <property type="term" value="F:serine-type endopeptidase activity"/>
    <property type="evidence" value="ECO:0007669"/>
    <property type="project" value="InterPro"/>
</dbReference>
<feature type="domain" description="PTC1-like winged helix-turn-helix" evidence="2">
    <location>
        <begin position="247"/>
        <end position="318"/>
    </location>
</feature>
<dbReference type="InterPro" id="IPR059080">
    <property type="entry name" value="WHD_PTC1"/>
</dbReference>
<dbReference type="Pfam" id="PF25874">
    <property type="entry name" value="WHD_plant_repro"/>
    <property type="match status" value="1"/>
</dbReference>
<keyword evidence="1" id="KW-0175">Coiled coil</keyword>
<dbReference type="Gene3D" id="3.40.50.200">
    <property type="entry name" value="Peptidase S8/S53 domain"/>
    <property type="match status" value="1"/>
</dbReference>
<evidence type="ECO:0000313" key="3">
    <source>
        <dbReference type="EMBL" id="KAF9621863.1"/>
    </source>
</evidence>
<sequence>MELKRKNRELQHEKRELTVKLGTAEGRVAELSNVTEAMPEDNNKTAASLTSFKLNESTFIASLMPKKEIVAGRFFFESNPQFDGRGVIIAVFDSGVDPAADGLKLTSDGKPKILDVLDWQGMELQKPPLGRSVWPIPDRSYACNGLCWSSLNCSGLVHWGVRRKVTYLGRNSEKTHPGVTYLPSRIKEEEYVNTELKTEVEAKRKQVEFLSRVIKEEEDDKMDLRTEDETKPKKGVCEQEPKFSYGRWTKERYKSGELLMMQILKKKGAVFGKPVPRQTLRVEARKDIGDIGFLDHLLKHMIGKVAPNGEDMLRRCTIRKEQWCIGFESADLVNVRKKSGVKNPY</sequence>
<protein>
    <recommendedName>
        <fullName evidence="2">PTC1-like winged helix-turn-helix domain-containing protein</fullName>
    </recommendedName>
</protein>
<dbReference type="GO" id="GO:0051177">
    <property type="term" value="P:meiotic sister chromatid cohesion"/>
    <property type="evidence" value="ECO:0007669"/>
    <property type="project" value="InterPro"/>
</dbReference>
<evidence type="ECO:0000256" key="1">
    <source>
        <dbReference type="SAM" id="Coils"/>
    </source>
</evidence>
<dbReference type="GO" id="GO:0006508">
    <property type="term" value="P:proteolysis"/>
    <property type="evidence" value="ECO:0007669"/>
    <property type="project" value="InterPro"/>
</dbReference>
<dbReference type="GO" id="GO:0007131">
    <property type="term" value="P:reciprocal meiotic recombination"/>
    <property type="evidence" value="ECO:0007669"/>
    <property type="project" value="InterPro"/>
</dbReference>
<dbReference type="EMBL" id="JADFTS010000002">
    <property type="protein sequence ID" value="KAF9621863.1"/>
    <property type="molecule type" value="Genomic_DNA"/>
</dbReference>
<dbReference type="InterPro" id="IPR044221">
    <property type="entry name" value="DYAD/AMEIOTIC1"/>
</dbReference>
<reference evidence="3 4" key="1">
    <citation type="submission" date="2020-10" db="EMBL/GenBank/DDBJ databases">
        <title>The Coptis chinensis genome and diversification of protoberbering-type alkaloids.</title>
        <authorList>
            <person name="Wang B."/>
            <person name="Shu S."/>
            <person name="Song C."/>
            <person name="Liu Y."/>
        </authorList>
    </citation>
    <scope>NUCLEOTIDE SEQUENCE [LARGE SCALE GENOMIC DNA]</scope>
    <source>
        <strain evidence="3">HL-2020</strain>
        <tissue evidence="3">Leaf</tissue>
    </source>
</reference>
<organism evidence="3 4">
    <name type="scientific">Coptis chinensis</name>
    <dbReference type="NCBI Taxonomy" id="261450"/>
    <lineage>
        <taxon>Eukaryota</taxon>
        <taxon>Viridiplantae</taxon>
        <taxon>Streptophyta</taxon>
        <taxon>Embryophyta</taxon>
        <taxon>Tracheophyta</taxon>
        <taxon>Spermatophyta</taxon>
        <taxon>Magnoliopsida</taxon>
        <taxon>Ranunculales</taxon>
        <taxon>Ranunculaceae</taxon>
        <taxon>Coptidoideae</taxon>
        <taxon>Coptis</taxon>
    </lineage>
</organism>
<dbReference type="OrthoDB" id="10256524at2759"/>
<dbReference type="PANTHER" id="PTHR46740">
    <property type="entry name" value="PROTEIN DYAD"/>
    <property type="match status" value="1"/>
</dbReference>
<feature type="coiled-coil region" evidence="1">
    <location>
        <begin position="193"/>
        <end position="227"/>
    </location>
</feature>
<keyword evidence="4" id="KW-1185">Reference proteome</keyword>
<name>A0A835M6U2_9MAGN</name>
<dbReference type="PANTHER" id="PTHR46740:SF2">
    <property type="entry name" value="PROTEIN DYAD"/>
    <property type="match status" value="1"/>
</dbReference>
<dbReference type="InterPro" id="IPR036852">
    <property type="entry name" value="Peptidase_S8/S53_dom_sf"/>
</dbReference>
<comment type="caution">
    <text evidence="3">The sequence shown here is derived from an EMBL/GenBank/DDBJ whole genome shotgun (WGS) entry which is preliminary data.</text>
</comment>
<evidence type="ECO:0000313" key="4">
    <source>
        <dbReference type="Proteomes" id="UP000631114"/>
    </source>
</evidence>
<evidence type="ECO:0000259" key="2">
    <source>
        <dbReference type="Pfam" id="PF25874"/>
    </source>
</evidence>
<gene>
    <name evidence="3" type="ORF">IFM89_028451</name>
</gene>